<dbReference type="EMBL" id="GG662608">
    <property type="protein sequence ID" value="EWS73148.1"/>
    <property type="molecule type" value="Genomic_DNA"/>
</dbReference>
<keyword evidence="3" id="KW-1185">Reference proteome</keyword>
<evidence type="ECO:0000313" key="3">
    <source>
        <dbReference type="Proteomes" id="UP000009168"/>
    </source>
</evidence>
<dbReference type="GeneID" id="24438336"/>
<accession>W7X9R9</accession>
<sequence>MQNNIQQINNIYHRFYLTHIQLVCLICFFKQFKKAFQKTESFNQQKLFVSVLQLPQYRKKIYLDYNQYKSFKKLYFSFMYLLKFKIIQNLLLITKKVAFIISFQKNQI</sequence>
<keyword evidence="1 2" id="KW-0812">Transmembrane</keyword>
<organism evidence="2 3">
    <name type="scientific">Tetrahymena thermophila (strain SB210)</name>
    <dbReference type="NCBI Taxonomy" id="312017"/>
    <lineage>
        <taxon>Eukaryota</taxon>
        <taxon>Sar</taxon>
        <taxon>Alveolata</taxon>
        <taxon>Ciliophora</taxon>
        <taxon>Intramacronucleata</taxon>
        <taxon>Oligohymenophorea</taxon>
        <taxon>Hymenostomatida</taxon>
        <taxon>Tetrahymenina</taxon>
        <taxon>Tetrahymenidae</taxon>
        <taxon>Tetrahymena</taxon>
    </lineage>
</organism>
<reference evidence="3" key="1">
    <citation type="journal article" date="2006" name="PLoS Biol.">
        <title>Macronuclear genome sequence of the ciliate Tetrahymena thermophila, a model eukaryote.</title>
        <authorList>
            <person name="Eisen J.A."/>
            <person name="Coyne R.S."/>
            <person name="Wu M."/>
            <person name="Wu D."/>
            <person name="Thiagarajan M."/>
            <person name="Wortman J.R."/>
            <person name="Badger J.H."/>
            <person name="Ren Q."/>
            <person name="Amedeo P."/>
            <person name="Jones K.M."/>
            <person name="Tallon L.J."/>
            <person name="Delcher A.L."/>
            <person name="Salzberg S.L."/>
            <person name="Silva J.C."/>
            <person name="Haas B.J."/>
            <person name="Majoros W.H."/>
            <person name="Farzad M."/>
            <person name="Carlton J.M."/>
            <person name="Smith R.K. Jr."/>
            <person name="Garg J."/>
            <person name="Pearlman R.E."/>
            <person name="Karrer K.M."/>
            <person name="Sun L."/>
            <person name="Manning G."/>
            <person name="Elde N.C."/>
            <person name="Turkewitz A.P."/>
            <person name="Asai D.J."/>
            <person name="Wilkes D.E."/>
            <person name="Wang Y."/>
            <person name="Cai H."/>
            <person name="Collins K."/>
            <person name="Stewart B.A."/>
            <person name="Lee S.R."/>
            <person name="Wilamowska K."/>
            <person name="Weinberg Z."/>
            <person name="Ruzzo W.L."/>
            <person name="Wloga D."/>
            <person name="Gaertig J."/>
            <person name="Frankel J."/>
            <person name="Tsao C.-C."/>
            <person name="Gorovsky M.A."/>
            <person name="Keeling P.J."/>
            <person name="Waller R.F."/>
            <person name="Patron N.J."/>
            <person name="Cherry J.M."/>
            <person name="Stover N.A."/>
            <person name="Krieger C.J."/>
            <person name="del Toro C."/>
            <person name="Ryder H.F."/>
            <person name="Williamson S.C."/>
            <person name="Barbeau R.A."/>
            <person name="Hamilton E.P."/>
            <person name="Orias E."/>
        </authorList>
    </citation>
    <scope>NUCLEOTIDE SEQUENCE [LARGE SCALE GENOMIC DNA]</scope>
    <source>
        <strain evidence="3">SB210</strain>
    </source>
</reference>
<protein>
    <submittedName>
        <fullName evidence="2">Transmembrane protein, putative</fullName>
    </submittedName>
</protein>
<gene>
    <name evidence="2" type="ORF">TTHERM_000310159</name>
</gene>
<evidence type="ECO:0000313" key="2">
    <source>
        <dbReference type="EMBL" id="EWS73148.1"/>
    </source>
</evidence>
<feature type="transmembrane region" description="Helical" evidence="1">
    <location>
        <begin position="12"/>
        <end position="29"/>
    </location>
</feature>
<name>W7X9R9_TETTS</name>
<dbReference type="Proteomes" id="UP000009168">
    <property type="component" value="Unassembled WGS sequence"/>
</dbReference>
<evidence type="ECO:0000256" key="1">
    <source>
        <dbReference type="SAM" id="Phobius"/>
    </source>
</evidence>
<dbReference type="AlphaFoldDB" id="W7X9R9"/>
<proteinExistence type="predicted"/>
<keyword evidence="1" id="KW-1133">Transmembrane helix</keyword>
<dbReference type="RefSeq" id="XP_012654335.1">
    <property type="nucleotide sequence ID" value="XM_012798881.1"/>
</dbReference>
<keyword evidence="1" id="KW-0472">Membrane</keyword>
<dbReference type="InParanoid" id="W7X9R9"/>
<dbReference type="KEGG" id="tet:TTHERM_000310159"/>